<dbReference type="Gene3D" id="3.30.40.10">
    <property type="entry name" value="Zinc/RING finger domain, C3HC4 (zinc finger)"/>
    <property type="match status" value="1"/>
</dbReference>
<feature type="compositionally biased region" description="Basic and acidic residues" evidence="5">
    <location>
        <begin position="103"/>
        <end position="114"/>
    </location>
</feature>
<dbReference type="PROSITE" id="PS50089">
    <property type="entry name" value="ZF_RING_2"/>
    <property type="match status" value="1"/>
</dbReference>
<dbReference type="Pfam" id="PF13445">
    <property type="entry name" value="zf-RING_UBOX"/>
    <property type="match status" value="1"/>
</dbReference>
<evidence type="ECO:0000256" key="5">
    <source>
        <dbReference type="SAM" id="MobiDB-lite"/>
    </source>
</evidence>
<gene>
    <name evidence="7" type="ORF">KIPB_006173</name>
</gene>
<dbReference type="EMBL" id="BDIP01001554">
    <property type="protein sequence ID" value="GIQ84638.1"/>
    <property type="molecule type" value="Genomic_DNA"/>
</dbReference>
<protein>
    <recommendedName>
        <fullName evidence="6">RING-type domain-containing protein</fullName>
    </recommendedName>
</protein>
<feature type="domain" description="RING-type" evidence="6">
    <location>
        <begin position="33"/>
        <end position="83"/>
    </location>
</feature>
<comment type="caution">
    <text evidence="7">The sequence shown here is derived from an EMBL/GenBank/DDBJ whole genome shotgun (WGS) entry which is preliminary data.</text>
</comment>
<dbReference type="GO" id="GO:0008270">
    <property type="term" value="F:zinc ion binding"/>
    <property type="evidence" value="ECO:0007669"/>
    <property type="project" value="UniProtKB-KW"/>
</dbReference>
<dbReference type="Proteomes" id="UP000265618">
    <property type="component" value="Unassembled WGS sequence"/>
</dbReference>
<sequence length="114" mass="12396">MASTNPLSTPTPVKHIVSSADMYTPTRSHEQTCPVCHEGSDFVKGPLVSTPCGHTYHRPCLQRWLKEEGDEGEAAESPAPAHSSLSHSQTSRERDCGCNCHQESCKESKSGDTK</sequence>
<keyword evidence="1" id="KW-0479">Metal-binding</keyword>
<evidence type="ECO:0000256" key="2">
    <source>
        <dbReference type="ARBA" id="ARBA00022771"/>
    </source>
</evidence>
<organism evidence="7 8">
    <name type="scientific">Kipferlia bialata</name>
    <dbReference type="NCBI Taxonomy" id="797122"/>
    <lineage>
        <taxon>Eukaryota</taxon>
        <taxon>Metamonada</taxon>
        <taxon>Carpediemonas-like organisms</taxon>
        <taxon>Kipferlia</taxon>
    </lineage>
</organism>
<dbReference type="SUPFAM" id="SSF57850">
    <property type="entry name" value="RING/U-box"/>
    <property type="match status" value="1"/>
</dbReference>
<proteinExistence type="predicted"/>
<keyword evidence="8" id="KW-1185">Reference proteome</keyword>
<evidence type="ECO:0000313" key="8">
    <source>
        <dbReference type="Proteomes" id="UP000265618"/>
    </source>
</evidence>
<feature type="compositionally biased region" description="Low complexity" evidence="5">
    <location>
        <begin position="75"/>
        <end position="88"/>
    </location>
</feature>
<accession>A0A9K3CYH2</accession>
<evidence type="ECO:0000313" key="7">
    <source>
        <dbReference type="EMBL" id="GIQ84638.1"/>
    </source>
</evidence>
<evidence type="ECO:0000256" key="4">
    <source>
        <dbReference type="PROSITE-ProRule" id="PRU00175"/>
    </source>
</evidence>
<dbReference type="InterPro" id="IPR013083">
    <property type="entry name" value="Znf_RING/FYVE/PHD"/>
</dbReference>
<feature type="region of interest" description="Disordered" evidence="5">
    <location>
        <begin position="67"/>
        <end position="114"/>
    </location>
</feature>
<dbReference type="SMART" id="SM00184">
    <property type="entry name" value="RING"/>
    <property type="match status" value="1"/>
</dbReference>
<dbReference type="OrthoDB" id="3801318at2759"/>
<evidence type="ECO:0000259" key="6">
    <source>
        <dbReference type="PROSITE" id="PS50089"/>
    </source>
</evidence>
<reference evidence="7 8" key="1">
    <citation type="journal article" date="2018" name="PLoS ONE">
        <title>The draft genome of Kipferlia bialata reveals reductive genome evolution in fornicate parasites.</title>
        <authorList>
            <person name="Tanifuji G."/>
            <person name="Takabayashi S."/>
            <person name="Kume K."/>
            <person name="Takagi M."/>
            <person name="Nakayama T."/>
            <person name="Kamikawa R."/>
            <person name="Inagaki Y."/>
            <person name="Hashimoto T."/>
        </authorList>
    </citation>
    <scope>NUCLEOTIDE SEQUENCE [LARGE SCALE GENOMIC DNA]</scope>
    <source>
        <strain evidence="7">NY0173</strain>
    </source>
</reference>
<dbReference type="InterPro" id="IPR027370">
    <property type="entry name" value="Znf-RING_euk"/>
</dbReference>
<dbReference type="AlphaFoldDB" id="A0A9K3CYH2"/>
<evidence type="ECO:0000256" key="1">
    <source>
        <dbReference type="ARBA" id="ARBA00022723"/>
    </source>
</evidence>
<evidence type="ECO:0000256" key="3">
    <source>
        <dbReference type="ARBA" id="ARBA00022833"/>
    </source>
</evidence>
<keyword evidence="3" id="KW-0862">Zinc</keyword>
<keyword evidence="2 4" id="KW-0863">Zinc-finger</keyword>
<name>A0A9K3CYH2_9EUKA</name>
<dbReference type="InterPro" id="IPR001841">
    <property type="entry name" value="Znf_RING"/>
</dbReference>